<feature type="chain" id="PRO_5013119781" description="DUF4136 domain-containing protein" evidence="1">
    <location>
        <begin position="29"/>
        <end position="237"/>
    </location>
</feature>
<protein>
    <recommendedName>
        <fullName evidence="2">DUF4136 domain-containing protein</fullName>
    </recommendedName>
</protein>
<accession>A0A1Y6F516</accession>
<dbReference type="RefSeq" id="WP_086437600.1">
    <property type="nucleotide sequence ID" value="NZ_FXWG01000002.1"/>
</dbReference>
<feature type="domain" description="DUF4136" evidence="2">
    <location>
        <begin position="36"/>
        <end position="214"/>
    </location>
</feature>
<evidence type="ECO:0000256" key="1">
    <source>
        <dbReference type="SAM" id="SignalP"/>
    </source>
</evidence>
<dbReference type="Gene3D" id="3.30.160.670">
    <property type="match status" value="1"/>
</dbReference>
<evidence type="ECO:0000259" key="2">
    <source>
        <dbReference type="Pfam" id="PF13590"/>
    </source>
</evidence>
<dbReference type="Pfam" id="PF13590">
    <property type="entry name" value="DUF4136"/>
    <property type="match status" value="1"/>
</dbReference>
<name>A0A1Y6F516_9SPHN</name>
<sequence>MKFSINDKARAVKLASVPLLLASLAACATPFKADVSRFQSQLPAPQGETFAVVADDPALAGGLEFSQYADFVEGQMERLGYTQAAPEKATLLVRFDYGVDNGRERVRTTGSAFADPFYDPWYGYSPRARFYGRSRYYYRPTLRSAWGYGFYDPWFGGPEVRSYTVYTSGIDMKIERAGSGERLFEGKAQAVSTSNRLQYLVPNLVEAMFTDFPGNSGETVRITIKPEEKTVRRLDRD</sequence>
<dbReference type="Proteomes" id="UP000194420">
    <property type="component" value="Unassembled WGS sequence"/>
</dbReference>
<dbReference type="EMBL" id="FXWG01000002">
    <property type="protein sequence ID" value="SMQ69536.1"/>
    <property type="molecule type" value="Genomic_DNA"/>
</dbReference>
<keyword evidence="1" id="KW-0732">Signal</keyword>
<dbReference type="AlphaFoldDB" id="A0A1Y6F516"/>
<dbReference type="InterPro" id="IPR025411">
    <property type="entry name" value="DUF4136"/>
</dbReference>
<dbReference type="OrthoDB" id="7501218at2"/>
<proteinExistence type="predicted"/>
<evidence type="ECO:0000313" key="3">
    <source>
        <dbReference type="EMBL" id="SMQ69536.1"/>
    </source>
</evidence>
<feature type="signal peptide" evidence="1">
    <location>
        <begin position="1"/>
        <end position="28"/>
    </location>
</feature>
<gene>
    <name evidence="3" type="ORF">SAMN06297468_1722</name>
</gene>
<evidence type="ECO:0000313" key="4">
    <source>
        <dbReference type="Proteomes" id="UP000194420"/>
    </source>
</evidence>
<reference evidence="4" key="1">
    <citation type="submission" date="2017-04" db="EMBL/GenBank/DDBJ databases">
        <authorList>
            <person name="Varghese N."/>
            <person name="Submissions S."/>
        </authorList>
    </citation>
    <scope>NUCLEOTIDE SEQUENCE [LARGE SCALE GENOMIC DNA]</scope>
</reference>
<keyword evidence="4" id="KW-1185">Reference proteome</keyword>
<organism evidence="3 4">
    <name type="scientific">Altererythrobacter xiamenensis</name>
    <dbReference type="NCBI Taxonomy" id="1316679"/>
    <lineage>
        <taxon>Bacteria</taxon>
        <taxon>Pseudomonadati</taxon>
        <taxon>Pseudomonadota</taxon>
        <taxon>Alphaproteobacteria</taxon>
        <taxon>Sphingomonadales</taxon>
        <taxon>Erythrobacteraceae</taxon>
        <taxon>Altererythrobacter</taxon>
    </lineage>
</organism>
<dbReference type="PROSITE" id="PS51257">
    <property type="entry name" value="PROKAR_LIPOPROTEIN"/>
    <property type="match status" value="1"/>
</dbReference>